<gene>
    <name evidence="2" type="ORF">HDA35_000276</name>
</gene>
<dbReference type="EMBL" id="JACCCQ010000001">
    <property type="protein sequence ID" value="NYF54445.1"/>
    <property type="molecule type" value="Genomic_DNA"/>
</dbReference>
<organism evidence="2 3">
    <name type="scientific">Micromonospora purpureochromogenes</name>
    <dbReference type="NCBI Taxonomy" id="47872"/>
    <lineage>
        <taxon>Bacteria</taxon>
        <taxon>Bacillati</taxon>
        <taxon>Actinomycetota</taxon>
        <taxon>Actinomycetes</taxon>
        <taxon>Micromonosporales</taxon>
        <taxon>Micromonosporaceae</taxon>
        <taxon>Micromonospora</taxon>
    </lineage>
</organism>
<evidence type="ECO:0000313" key="2">
    <source>
        <dbReference type="EMBL" id="NYF54445.1"/>
    </source>
</evidence>
<feature type="compositionally biased region" description="Basic and acidic residues" evidence="1">
    <location>
        <begin position="154"/>
        <end position="168"/>
    </location>
</feature>
<sequence>MAIWESLLLTALGGGIGTAGTWLGSRMQSKQAERVQREQHEREDRFRLHKERVEAYSAFYVAAGHVRQILAADRTLADRREARSEMWQAFTTVLLVGHGDVLDAASDLLGYTDSVIGNEQDFEQDHYSWLIHRLQYAARTDLTGASDLMPPPQHRPDRQTPARQSKGD</sequence>
<dbReference type="Proteomes" id="UP000631553">
    <property type="component" value="Unassembled WGS sequence"/>
</dbReference>
<comment type="caution">
    <text evidence="2">The sequence shown here is derived from an EMBL/GenBank/DDBJ whole genome shotgun (WGS) entry which is preliminary data.</text>
</comment>
<evidence type="ECO:0000313" key="3">
    <source>
        <dbReference type="Proteomes" id="UP000631553"/>
    </source>
</evidence>
<proteinExistence type="predicted"/>
<feature type="region of interest" description="Disordered" evidence="1">
    <location>
        <begin position="143"/>
        <end position="168"/>
    </location>
</feature>
<accession>A0ABX2RE31</accession>
<keyword evidence="3" id="KW-1185">Reference proteome</keyword>
<reference evidence="2 3" key="1">
    <citation type="submission" date="2020-07" db="EMBL/GenBank/DDBJ databases">
        <title>Sequencing the genomes of 1000 actinobacteria strains.</title>
        <authorList>
            <person name="Klenk H.-P."/>
        </authorList>
    </citation>
    <scope>NUCLEOTIDE SEQUENCE [LARGE SCALE GENOMIC DNA]</scope>
    <source>
        <strain evidence="2 3">DSM 43814</strain>
    </source>
</reference>
<protein>
    <submittedName>
        <fullName evidence="2">Uncharacterized protein</fullName>
    </submittedName>
</protein>
<dbReference type="RefSeq" id="WP_179801172.1">
    <property type="nucleotide sequence ID" value="NZ_JACCCQ010000001.1"/>
</dbReference>
<name>A0ABX2RE31_9ACTN</name>
<evidence type="ECO:0000256" key="1">
    <source>
        <dbReference type="SAM" id="MobiDB-lite"/>
    </source>
</evidence>